<dbReference type="PRINTS" id="PR00946">
    <property type="entry name" value="HGSCAVENGER"/>
</dbReference>
<feature type="domain" description="HMA" evidence="2">
    <location>
        <begin position="2"/>
        <end position="68"/>
    </location>
</feature>
<evidence type="ECO:0000259" key="2">
    <source>
        <dbReference type="PROSITE" id="PS50846"/>
    </source>
</evidence>
<evidence type="ECO:0000313" key="3">
    <source>
        <dbReference type="EMBL" id="AAR38054.1"/>
    </source>
</evidence>
<protein>
    <submittedName>
        <fullName evidence="3">Heavy-metal-associated domain protein</fullName>
    </submittedName>
</protein>
<reference evidence="3" key="2">
    <citation type="submission" date="2003-12" db="EMBL/GenBank/DDBJ databases">
        <title>Monterey Bay Coastal Ocean Microbial Observatory environmental clone sequencing.</title>
        <authorList>
            <person name="DeLong E.F."/>
        </authorList>
    </citation>
    <scope>NUCLEOTIDE SEQUENCE</scope>
</reference>
<dbReference type="GO" id="GO:0046872">
    <property type="term" value="F:metal ion binding"/>
    <property type="evidence" value="ECO:0007669"/>
    <property type="project" value="UniProtKB-KW"/>
</dbReference>
<gene>
    <name evidence="3" type="ORF">MBMO_EBAC080-L12H07.3</name>
</gene>
<dbReference type="Pfam" id="PF00403">
    <property type="entry name" value="HMA"/>
    <property type="match status" value="1"/>
</dbReference>
<name>Q6SG08_9BACT</name>
<evidence type="ECO:0000256" key="1">
    <source>
        <dbReference type="ARBA" id="ARBA00022723"/>
    </source>
</evidence>
<dbReference type="Gene3D" id="3.30.70.100">
    <property type="match status" value="1"/>
</dbReference>
<dbReference type="InterPro" id="IPR001802">
    <property type="entry name" value="MerP/CopZ"/>
</dbReference>
<dbReference type="AlphaFoldDB" id="Q6SG08"/>
<dbReference type="PROSITE" id="PS01047">
    <property type="entry name" value="HMA_1"/>
    <property type="match status" value="1"/>
</dbReference>
<dbReference type="CDD" id="cd00371">
    <property type="entry name" value="HMA"/>
    <property type="match status" value="1"/>
</dbReference>
<dbReference type="SUPFAM" id="SSF55008">
    <property type="entry name" value="HMA, heavy metal-associated domain"/>
    <property type="match status" value="1"/>
</dbReference>
<keyword evidence="1" id="KW-0479">Metal-binding</keyword>
<sequence>MQTAILNINGMTCMGCVTSIEKVLEKIAGVSDSDISLKKKQAKIQYDPERTNINKLKEAIVGAGFEINI</sequence>
<dbReference type="InterPro" id="IPR006121">
    <property type="entry name" value="HMA_dom"/>
</dbReference>
<dbReference type="FunFam" id="3.30.70.100:FF:000005">
    <property type="entry name" value="Copper-exporting P-type ATPase A"/>
    <property type="match status" value="1"/>
</dbReference>
<dbReference type="InterPro" id="IPR017969">
    <property type="entry name" value="Heavy-metal-associated_CS"/>
</dbReference>
<dbReference type="PANTHER" id="PTHR46594:SF4">
    <property type="entry name" value="P-TYPE CATION-TRANSPORTING ATPASE"/>
    <property type="match status" value="1"/>
</dbReference>
<accession>Q6SG08</accession>
<proteinExistence type="predicted"/>
<dbReference type="InterPro" id="IPR036163">
    <property type="entry name" value="HMA_dom_sf"/>
</dbReference>
<dbReference type="PROSITE" id="PS50846">
    <property type="entry name" value="HMA_2"/>
    <property type="match status" value="1"/>
</dbReference>
<organism evidence="3">
    <name type="scientific">uncultured marine bacterium 577</name>
    <dbReference type="NCBI Taxonomy" id="257398"/>
    <lineage>
        <taxon>Bacteria</taxon>
        <taxon>environmental samples</taxon>
    </lineage>
</organism>
<dbReference type="EMBL" id="AY458645">
    <property type="protein sequence ID" value="AAR38054.1"/>
    <property type="molecule type" value="Genomic_DNA"/>
</dbReference>
<reference evidence="3" key="1">
    <citation type="submission" date="2003-11" db="EMBL/GenBank/DDBJ databases">
        <authorList>
            <person name="Heidelberg J.F."/>
            <person name="Eisen J.A."/>
            <person name="Nelson W.C."/>
            <person name="DeLong E.F."/>
        </authorList>
    </citation>
    <scope>NUCLEOTIDE SEQUENCE</scope>
</reference>
<dbReference type="PANTHER" id="PTHR46594">
    <property type="entry name" value="P-TYPE CATION-TRANSPORTING ATPASE"/>
    <property type="match status" value="1"/>
</dbReference>